<dbReference type="Gene3D" id="2.40.40.10">
    <property type="entry name" value="RlpA-like domain"/>
    <property type="match status" value="1"/>
</dbReference>
<dbReference type="OrthoDB" id="2917035at2759"/>
<sequence length="107" mass="11185">MQLNKLYLSLIVLAAAKATVIGPDTVTVTCGCDSTPIGGAAYPTMLKDGGEELCCKAVSIEHAGNTVQTVFTGECTSCQGLDIALDIETYSTLTDDEQPVAVVWTLL</sequence>
<keyword evidence="3" id="KW-1185">Reference proteome</keyword>
<reference evidence="2 3" key="1">
    <citation type="journal article" date="2019" name="New Phytol.">
        <title>Comparative genomics reveals unique wood-decay strategies and fruiting body development in the Schizophyllaceae.</title>
        <authorList>
            <person name="Almasi E."/>
            <person name="Sahu N."/>
            <person name="Krizsan K."/>
            <person name="Balint B."/>
            <person name="Kovacs G.M."/>
            <person name="Kiss B."/>
            <person name="Cseklye J."/>
            <person name="Drula E."/>
            <person name="Henrissat B."/>
            <person name="Nagy I."/>
            <person name="Chovatia M."/>
            <person name="Adam C."/>
            <person name="LaButti K."/>
            <person name="Lipzen A."/>
            <person name="Riley R."/>
            <person name="Grigoriev I.V."/>
            <person name="Nagy L.G."/>
        </authorList>
    </citation>
    <scope>NUCLEOTIDE SEQUENCE [LARGE SCALE GENOMIC DNA]</scope>
    <source>
        <strain evidence="2 3">NL-1724</strain>
    </source>
</reference>
<organism evidence="2 3">
    <name type="scientific">Schizophyllum amplum</name>
    <dbReference type="NCBI Taxonomy" id="97359"/>
    <lineage>
        <taxon>Eukaryota</taxon>
        <taxon>Fungi</taxon>
        <taxon>Dikarya</taxon>
        <taxon>Basidiomycota</taxon>
        <taxon>Agaricomycotina</taxon>
        <taxon>Agaricomycetes</taxon>
        <taxon>Agaricomycetidae</taxon>
        <taxon>Agaricales</taxon>
        <taxon>Schizophyllaceae</taxon>
        <taxon>Schizophyllum</taxon>
    </lineage>
</organism>
<protein>
    <recommendedName>
        <fullName evidence="4">RlpA-like double-psi beta-barrel-protein domain-containing protein-containing protein</fullName>
    </recommendedName>
</protein>
<name>A0A550CUQ8_9AGAR</name>
<feature type="signal peptide" evidence="1">
    <location>
        <begin position="1"/>
        <end position="18"/>
    </location>
</feature>
<proteinExistence type="predicted"/>
<evidence type="ECO:0008006" key="4">
    <source>
        <dbReference type="Google" id="ProtNLM"/>
    </source>
</evidence>
<comment type="caution">
    <text evidence="2">The sequence shown here is derived from an EMBL/GenBank/DDBJ whole genome shotgun (WGS) entry which is preliminary data.</text>
</comment>
<dbReference type="AlphaFoldDB" id="A0A550CUQ8"/>
<keyword evidence="1" id="KW-0732">Signal</keyword>
<dbReference type="InterPro" id="IPR036908">
    <property type="entry name" value="RlpA-like_sf"/>
</dbReference>
<evidence type="ECO:0000256" key="1">
    <source>
        <dbReference type="SAM" id="SignalP"/>
    </source>
</evidence>
<evidence type="ECO:0000313" key="3">
    <source>
        <dbReference type="Proteomes" id="UP000320762"/>
    </source>
</evidence>
<gene>
    <name evidence="2" type="ORF">BD626DRAFT_534538</name>
</gene>
<dbReference type="EMBL" id="VDMD01000002">
    <property type="protein sequence ID" value="TRM68524.1"/>
    <property type="molecule type" value="Genomic_DNA"/>
</dbReference>
<feature type="chain" id="PRO_5021981391" description="RlpA-like double-psi beta-barrel-protein domain-containing protein-containing protein" evidence="1">
    <location>
        <begin position="19"/>
        <end position="107"/>
    </location>
</feature>
<dbReference type="Proteomes" id="UP000320762">
    <property type="component" value="Unassembled WGS sequence"/>
</dbReference>
<evidence type="ECO:0000313" key="2">
    <source>
        <dbReference type="EMBL" id="TRM68524.1"/>
    </source>
</evidence>
<accession>A0A550CUQ8</accession>